<evidence type="ECO:0000256" key="9">
    <source>
        <dbReference type="ARBA" id="ARBA00049401"/>
    </source>
</evidence>
<evidence type="ECO:0000256" key="8">
    <source>
        <dbReference type="ARBA" id="ARBA00031155"/>
    </source>
</evidence>
<dbReference type="PANTHER" id="PTHR42747">
    <property type="entry name" value="NITRONATE MONOOXYGENASE-RELATED"/>
    <property type="match status" value="1"/>
</dbReference>
<evidence type="ECO:0000313" key="11">
    <source>
        <dbReference type="Proteomes" id="UP000624709"/>
    </source>
</evidence>
<dbReference type="InterPro" id="IPR004136">
    <property type="entry name" value="NMO"/>
</dbReference>
<comment type="cofactor">
    <cofactor evidence="1">
        <name>FMN</name>
        <dbReference type="ChEBI" id="CHEBI:58210"/>
    </cofactor>
</comment>
<keyword evidence="3" id="KW-0216">Detoxification</keyword>
<dbReference type="Proteomes" id="UP000624709">
    <property type="component" value="Unassembled WGS sequence"/>
</dbReference>
<organism evidence="10 11">
    <name type="scientific">Actinoplanes palleronii</name>
    <dbReference type="NCBI Taxonomy" id="113570"/>
    <lineage>
        <taxon>Bacteria</taxon>
        <taxon>Bacillati</taxon>
        <taxon>Actinomycetota</taxon>
        <taxon>Actinomycetes</taxon>
        <taxon>Micromonosporales</taxon>
        <taxon>Micromonosporaceae</taxon>
        <taxon>Actinoplanes</taxon>
    </lineage>
</organism>
<dbReference type="CDD" id="cd04730">
    <property type="entry name" value="NPD_like"/>
    <property type="match status" value="1"/>
</dbReference>
<keyword evidence="6" id="KW-0560">Oxidoreductase</keyword>
<keyword evidence="11" id="KW-1185">Reference proteome</keyword>
<evidence type="ECO:0000256" key="4">
    <source>
        <dbReference type="ARBA" id="ARBA00022630"/>
    </source>
</evidence>
<dbReference type="Gene3D" id="3.20.20.70">
    <property type="entry name" value="Aldolase class I"/>
    <property type="match status" value="1"/>
</dbReference>
<evidence type="ECO:0000256" key="3">
    <source>
        <dbReference type="ARBA" id="ARBA00022575"/>
    </source>
</evidence>
<evidence type="ECO:0000313" key="10">
    <source>
        <dbReference type="EMBL" id="GIE66144.1"/>
    </source>
</evidence>
<evidence type="ECO:0000256" key="1">
    <source>
        <dbReference type="ARBA" id="ARBA00001917"/>
    </source>
</evidence>
<dbReference type="PANTHER" id="PTHR42747:SF3">
    <property type="entry name" value="NITRONATE MONOOXYGENASE-RELATED"/>
    <property type="match status" value="1"/>
</dbReference>
<keyword evidence="4" id="KW-0285">Flavoprotein</keyword>
<dbReference type="RefSeq" id="WP_203824972.1">
    <property type="nucleotide sequence ID" value="NZ_BAAATY010000004.1"/>
</dbReference>
<evidence type="ECO:0000256" key="6">
    <source>
        <dbReference type="ARBA" id="ARBA00023002"/>
    </source>
</evidence>
<comment type="caution">
    <text evidence="10">The sequence shown here is derived from an EMBL/GenBank/DDBJ whole genome shotgun (WGS) entry which is preliminary data.</text>
</comment>
<keyword evidence="7" id="KW-0503">Monooxygenase</keyword>
<evidence type="ECO:0000256" key="7">
    <source>
        <dbReference type="ARBA" id="ARBA00023033"/>
    </source>
</evidence>
<reference evidence="10 11" key="1">
    <citation type="submission" date="2021-01" db="EMBL/GenBank/DDBJ databases">
        <title>Whole genome shotgun sequence of Actinoplanes palleronii NBRC 14916.</title>
        <authorList>
            <person name="Komaki H."/>
            <person name="Tamura T."/>
        </authorList>
    </citation>
    <scope>NUCLEOTIDE SEQUENCE [LARGE SCALE GENOMIC DNA]</scope>
    <source>
        <strain evidence="10 11">NBRC 14916</strain>
    </source>
</reference>
<comment type="similarity">
    <text evidence="2">Belongs to the nitronate monooxygenase family. NMO class I subfamily.</text>
</comment>
<name>A0ABQ4B644_9ACTN</name>
<keyword evidence="5" id="KW-0288">FMN</keyword>
<dbReference type="InterPro" id="IPR013785">
    <property type="entry name" value="Aldolase_TIM"/>
</dbReference>
<accession>A0ABQ4B644</accession>
<dbReference type="SUPFAM" id="SSF51412">
    <property type="entry name" value="Inosine monophosphate dehydrogenase (IMPDH)"/>
    <property type="match status" value="1"/>
</dbReference>
<evidence type="ECO:0000256" key="5">
    <source>
        <dbReference type="ARBA" id="ARBA00022643"/>
    </source>
</evidence>
<evidence type="ECO:0000256" key="2">
    <source>
        <dbReference type="ARBA" id="ARBA00009881"/>
    </source>
</evidence>
<dbReference type="EMBL" id="BOMS01000026">
    <property type="protein sequence ID" value="GIE66144.1"/>
    <property type="molecule type" value="Genomic_DNA"/>
</dbReference>
<comment type="catalytic activity">
    <reaction evidence="9">
        <text>3 propionate 3-nitronate + 3 O2 + H2O = 3 3-oxopropanoate + 2 nitrate + nitrite + H2O2 + 3 H(+)</text>
        <dbReference type="Rhea" id="RHEA:57332"/>
        <dbReference type="ChEBI" id="CHEBI:15377"/>
        <dbReference type="ChEBI" id="CHEBI:15378"/>
        <dbReference type="ChEBI" id="CHEBI:15379"/>
        <dbReference type="ChEBI" id="CHEBI:16240"/>
        <dbReference type="ChEBI" id="CHEBI:16301"/>
        <dbReference type="ChEBI" id="CHEBI:17632"/>
        <dbReference type="ChEBI" id="CHEBI:33190"/>
        <dbReference type="ChEBI" id="CHEBI:136067"/>
    </reaction>
</comment>
<sequence length="338" mass="34794">MRELLRPVVVAPMAGGPTTPELVIAAARAGALGFLAAGYKTPEAVEAEVRAVSANAYGLNLFVPTPSPAEPAELERYREALRPEADRYGVELPPLRLTDDDHYAAKVDLAVTYRVPLVSFTFGVPSVATVRALRAAGSAVLITVTTEDEARRALAVEPDALIAQGGTAGGHSSTLSPATYRGDRSAAEVLAEVLAVTGLPVLAAGGGDVPGLLAAGAAGVQCGTAFLLADEAGTRPAQRAVMQSGDPGPTVVTRAFTGQPARALRNRFVDTYSAIAPVGYPAVHHLTAPIRAAAARLGDAGALNLWAGVNVAAARPGPLATLLDHIQSQRQSLLLNER</sequence>
<dbReference type="Pfam" id="PF03060">
    <property type="entry name" value="NMO"/>
    <property type="match status" value="1"/>
</dbReference>
<proteinExistence type="inferred from homology"/>
<protein>
    <recommendedName>
        <fullName evidence="8">Propionate 3-nitronate monooxygenase</fullName>
    </recommendedName>
</protein>
<gene>
    <name evidence="10" type="ORF">Apa02nite_022520</name>
</gene>